<proteinExistence type="predicted"/>
<comment type="caution">
    <text evidence="2">The sequence shown here is derived from an EMBL/GenBank/DDBJ whole genome shotgun (WGS) entry which is preliminary data.</text>
</comment>
<dbReference type="EMBL" id="JASCZI010181757">
    <property type="protein sequence ID" value="MED6185703.1"/>
    <property type="molecule type" value="Genomic_DNA"/>
</dbReference>
<organism evidence="2 3">
    <name type="scientific">Stylosanthes scabra</name>
    <dbReference type="NCBI Taxonomy" id="79078"/>
    <lineage>
        <taxon>Eukaryota</taxon>
        <taxon>Viridiplantae</taxon>
        <taxon>Streptophyta</taxon>
        <taxon>Embryophyta</taxon>
        <taxon>Tracheophyta</taxon>
        <taxon>Spermatophyta</taxon>
        <taxon>Magnoliopsida</taxon>
        <taxon>eudicotyledons</taxon>
        <taxon>Gunneridae</taxon>
        <taxon>Pentapetalae</taxon>
        <taxon>rosids</taxon>
        <taxon>fabids</taxon>
        <taxon>Fabales</taxon>
        <taxon>Fabaceae</taxon>
        <taxon>Papilionoideae</taxon>
        <taxon>50 kb inversion clade</taxon>
        <taxon>dalbergioids sensu lato</taxon>
        <taxon>Dalbergieae</taxon>
        <taxon>Pterocarpus clade</taxon>
        <taxon>Stylosanthes</taxon>
    </lineage>
</organism>
<sequence>MGTLGTIVTSDAEPPQPTLSSDCPSPTPTHASDTDEDAGGSSPATHTASDHVTQGHLYVDACPRLCFLVAEPVATFREGILLVPSTFSPRAYIHRAATWKLVSQNELFRIMWGLRPSTPEATCFSLGWSTFIEGNRVVEEMSPS</sequence>
<dbReference type="Proteomes" id="UP001341840">
    <property type="component" value="Unassembled WGS sequence"/>
</dbReference>
<feature type="region of interest" description="Disordered" evidence="1">
    <location>
        <begin position="1"/>
        <end position="48"/>
    </location>
</feature>
<evidence type="ECO:0000313" key="3">
    <source>
        <dbReference type="Proteomes" id="UP001341840"/>
    </source>
</evidence>
<evidence type="ECO:0000256" key="1">
    <source>
        <dbReference type="SAM" id="MobiDB-lite"/>
    </source>
</evidence>
<protein>
    <submittedName>
        <fullName evidence="2">Uncharacterized protein</fullName>
    </submittedName>
</protein>
<gene>
    <name evidence="2" type="ORF">PIB30_059598</name>
</gene>
<accession>A0ABU6WNM7</accession>
<reference evidence="2 3" key="1">
    <citation type="journal article" date="2023" name="Plants (Basel)">
        <title>Bridging the Gap: Combining Genomics and Transcriptomics Approaches to Understand Stylosanthes scabra, an Orphan Legume from the Brazilian Caatinga.</title>
        <authorList>
            <person name="Ferreira-Neto J.R.C."/>
            <person name="da Silva M.D."/>
            <person name="Binneck E."/>
            <person name="de Melo N.F."/>
            <person name="da Silva R.H."/>
            <person name="de Melo A.L.T.M."/>
            <person name="Pandolfi V."/>
            <person name="Bustamante F.O."/>
            <person name="Brasileiro-Vidal A.C."/>
            <person name="Benko-Iseppon A.M."/>
        </authorList>
    </citation>
    <scope>NUCLEOTIDE SEQUENCE [LARGE SCALE GENOMIC DNA]</scope>
    <source>
        <tissue evidence="2">Leaves</tissue>
    </source>
</reference>
<name>A0ABU6WNM7_9FABA</name>
<feature type="compositionally biased region" description="Polar residues" evidence="1">
    <location>
        <begin position="18"/>
        <end position="31"/>
    </location>
</feature>
<evidence type="ECO:0000313" key="2">
    <source>
        <dbReference type="EMBL" id="MED6185703.1"/>
    </source>
</evidence>
<keyword evidence="3" id="KW-1185">Reference proteome</keyword>